<sequence>MDLHDYKKVAENYDLYVDIVCPESSALNGEACIDFYSNLAKEYGDKGILDIGCGTGCIMIPLLENGYKITGIDISQEMLNVLRKKLANKNLKTDLICSDMGEFNTYKEYSLAIMPRSAFFHIIDRKHQKKALKNISKHLCKGGILSLNTVIPDYKFITNQQADGKYLRFEYINADGKKEKVYNEFQYNYETQVNSGKWTFEEYDENDSIVKINECLISIKFSQKSEIENLFELCGFEVINIYGGYDNREPTYPGNLIWVARKI</sequence>
<reference evidence="3" key="1">
    <citation type="submission" date="2020-12" db="EMBL/GenBank/DDBJ databases">
        <title>Clostridium thailandense sp. nov., a novel acetogenic bacterium isolated from peat land soil in Thailand.</title>
        <authorList>
            <person name="Chaikitkaew S."/>
            <person name="Birkeland N.K."/>
        </authorList>
    </citation>
    <scope>NUCLEOTIDE SEQUENCE</scope>
    <source>
        <strain evidence="3">PL3</strain>
    </source>
</reference>
<evidence type="ECO:0000313" key="3">
    <source>
        <dbReference type="EMBL" id="MBV7273869.1"/>
    </source>
</evidence>
<dbReference type="GO" id="GO:0032259">
    <property type="term" value="P:methylation"/>
    <property type="evidence" value="ECO:0007669"/>
    <property type="project" value="UniProtKB-KW"/>
</dbReference>
<dbReference type="InterPro" id="IPR041698">
    <property type="entry name" value="Methyltransf_25"/>
</dbReference>
<organism evidence="3 4">
    <name type="scientific">Clostridium thailandense</name>
    <dbReference type="NCBI Taxonomy" id="2794346"/>
    <lineage>
        <taxon>Bacteria</taxon>
        <taxon>Bacillati</taxon>
        <taxon>Bacillota</taxon>
        <taxon>Clostridia</taxon>
        <taxon>Eubacteriales</taxon>
        <taxon>Clostridiaceae</taxon>
        <taxon>Clostridium</taxon>
    </lineage>
</organism>
<dbReference type="AlphaFoldDB" id="A0A949U090"/>
<dbReference type="CDD" id="cd02440">
    <property type="entry name" value="AdoMet_MTases"/>
    <property type="match status" value="1"/>
</dbReference>
<dbReference type="Pfam" id="PF13649">
    <property type="entry name" value="Methyltransf_25"/>
    <property type="match status" value="1"/>
</dbReference>
<dbReference type="EMBL" id="JAEEGC010000056">
    <property type="protein sequence ID" value="MBV7273869.1"/>
    <property type="molecule type" value="Genomic_DNA"/>
</dbReference>
<protein>
    <submittedName>
        <fullName evidence="3">Class I SAM-dependent methyltransferase</fullName>
    </submittedName>
</protein>
<name>A0A949U090_9CLOT</name>
<proteinExistence type="predicted"/>
<keyword evidence="1" id="KW-0808">Transferase</keyword>
<feature type="domain" description="Methyltransferase" evidence="2">
    <location>
        <begin position="48"/>
        <end position="143"/>
    </location>
</feature>
<dbReference type="GO" id="GO:0008168">
    <property type="term" value="F:methyltransferase activity"/>
    <property type="evidence" value="ECO:0007669"/>
    <property type="project" value="UniProtKB-KW"/>
</dbReference>
<evidence type="ECO:0000313" key="4">
    <source>
        <dbReference type="Proteomes" id="UP000694308"/>
    </source>
</evidence>
<dbReference type="PANTHER" id="PTHR43861">
    <property type="entry name" value="TRANS-ACONITATE 2-METHYLTRANSFERASE-RELATED"/>
    <property type="match status" value="1"/>
</dbReference>
<comment type="caution">
    <text evidence="3">The sequence shown here is derived from an EMBL/GenBank/DDBJ whole genome shotgun (WGS) entry which is preliminary data.</text>
</comment>
<dbReference type="RefSeq" id="WP_218320936.1">
    <property type="nucleotide sequence ID" value="NZ_JAEEGC010000056.1"/>
</dbReference>
<keyword evidence="4" id="KW-1185">Reference proteome</keyword>
<keyword evidence="3" id="KW-0489">Methyltransferase</keyword>
<accession>A0A949U090</accession>
<evidence type="ECO:0000256" key="1">
    <source>
        <dbReference type="ARBA" id="ARBA00022679"/>
    </source>
</evidence>
<gene>
    <name evidence="3" type="ORF">I6U48_13240</name>
</gene>
<dbReference type="Proteomes" id="UP000694308">
    <property type="component" value="Unassembled WGS sequence"/>
</dbReference>
<evidence type="ECO:0000259" key="2">
    <source>
        <dbReference type="Pfam" id="PF13649"/>
    </source>
</evidence>